<keyword evidence="4" id="KW-1185">Reference proteome</keyword>
<keyword evidence="1" id="KW-0411">Iron-sulfur</keyword>
<dbReference type="NCBIfam" id="TIGR02911">
    <property type="entry name" value="sulfite_red_B"/>
    <property type="match status" value="1"/>
</dbReference>
<dbReference type="OrthoDB" id="9796486at2"/>
<dbReference type="PIRSF" id="PIRSF006816">
    <property type="entry name" value="Cyc3_hyd_g"/>
    <property type="match status" value="1"/>
</dbReference>
<feature type="domain" description="FAD-binding FR-type" evidence="2">
    <location>
        <begin position="6"/>
        <end position="97"/>
    </location>
</feature>
<gene>
    <name evidence="3" type="ORF">U472_11685</name>
</gene>
<feature type="binding site" evidence="1">
    <location>
        <position position="242"/>
    </location>
    <ligand>
        <name>[2Fe-2S] cluster</name>
        <dbReference type="ChEBI" id="CHEBI:190135"/>
    </ligand>
</feature>
<dbReference type="InterPro" id="IPR039261">
    <property type="entry name" value="FNR_nucleotide-bd"/>
</dbReference>
<dbReference type="GO" id="GO:0050660">
    <property type="term" value="F:flavin adenine dinucleotide binding"/>
    <property type="evidence" value="ECO:0007669"/>
    <property type="project" value="InterPro"/>
</dbReference>
<dbReference type="InterPro" id="IPR017927">
    <property type="entry name" value="FAD-bd_FR_type"/>
</dbReference>
<dbReference type="Pfam" id="PF10418">
    <property type="entry name" value="DHODB_Fe-S_bind"/>
    <property type="match status" value="1"/>
</dbReference>
<comment type="caution">
    <text evidence="3">The sequence shown here is derived from an EMBL/GenBank/DDBJ whole genome shotgun (WGS) entry which is preliminary data.</text>
</comment>
<dbReference type="CDD" id="cd06221">
    <property type="entry name" value="sulfite_reductase_like"/>
    <property type="match status" value="1"/>
</dbReference>
<dbReference type="SUPFAM" id="SSF52343">
    <property type="entry name" value="Ferredoxin reductase-like, C-terminal NADP-linked domain"/>
    <property type="match status" value="1"/>
</dbReference>
<accession>A0A1C0A8T8</accession>
<evidence type="ECO:0000313" key="4">
    <source>
        <dbReference type="Proteomes" id="UP000093514"/>
    </source>
</evidence>
<dbReference type="InterPro" id="IPR012165">
    <property type="entry name" value="Cyt_c3_hydrogenase_gsu"/>
</dbReference>
<dbReference type="PANTHER" id="PTHR43513:SF1">
    <property type="entry name" value="ANAEROBIC SULFITE REDUCTASE SUBUNIT B"/>
    <property type="match status" value="1"/>
</dbReference>
<dbReference type="PRINTS" id="PR00410">
    <property type="entry name" value="PHEHYDRXLASE"/>
</dbReference>
<dbReference type="Gene3D" id="2.40.30.10">
    <property type="entry name" value="Translation factors"/>
    <property type="match status" value="1"/>
</dbReference>
<dbReference type="Proteomes" id="UP000093514">
    <property type="component" value="Unassembled WGS sequence"/>
</dbReference>
<reference evidence="3 4" key="2">
    <citation type="submission" date="2016-08" db="EMBL/GenBank/DDBJ databases">
        <title>Orenia metallireducens sp. nov. strain Z6, a Novel Metal-reducing Firmicute from the Deep Subsurface.</title>
        <authorList>
            <person name="Maxim B.I."/>
            <person name="Kenneth K."/>
            <person name="Flynn T.M."/>
            <person name="Oloughlin E.J."/>
            <person name="Locke R.A."/>
            <person name="Weber J.R."/>
            <person name="Egan S.M."/>
            <person name="Mackie R.I."/>
            <person name="Cann I.K."/>
        </authorList>
    </citation>
    <scope>NUCLEOTIDE SEQUENCE [LARGE SCALE GENOMIC DNA]</scope>
    <source>
        <strain evidence="3 4">Z6</strain>
    </source>
</reference>
<dbReference type="Pfam" id="PF00175">
    <property type="entry name" value="NAD_binding_1"/>
    <property type="match status" value="1"/>
</dbReference>
<dbReference type="EMBL" id="LWDV01000009">
    <property type="protein sequence ID" value="OCL26634.1"/>
    <property type="molecule type" value="Genomic_DNA"/>
</dbReference>
<feature type="binding site" evidence="1">
    <location>
        <position position="250"/>
    </location>
    <ligand>
        <name>[2Fe-2S] cluster</name>
        <dbReference type="ChEBI" id="CHEBI:190135"/>
    </ligand>
</feature>
<dbReference type="InterPro" id="IPR050353">
    <property type="entry name" value="PyrK_electron_transfer"/>
</dbReference>
<dbReference type="InterPro" id="IPR017938">
    <property type="entry name" value="Riboflavin_synthase-like_b-brl"/>
</dbReference>
<proteinExistence type="predicted"/>
<feature type="binding site" evidence="1">
    <location>
        <position position="239"/>
    </location>
    <ligand>
        <name>[2Fe-2S] cluster</name>
        <dbReference type="ChEBI" id="CHEBI:190135"/>
    </ligand>
</feature>
<dbReference type="GO" id="GO:0046872">
    <property type="term" value="F:metal ion binding"/>
    <property type="evidence" value="ECO:0007669"/>
    <property type="project" value="UniProtKB-KW"/>
</dbReference>
<comment type="cofactor">
    <cofactor evidence="1">
        <name>[2Fe-2S] cluster</name>
        <dbReference type="ChEBI" id="CHEBI:190135"/>
    </cofactor>
    <text evidence="1">Binds 1 [2Fe-2S] cluster per subunit.</text>
</comment>
<dbReference type="PANTHER" id="PTHR43513">
    <property type="entry name" value="DIHYDROOROTATE DEHYDROGENASE B (NAD(+)), ELECTRON TRANSFER SUBUNIT"/>
    <property type="match status" value="1"/>
</dbReference>
<dbReference type="Gene3D" id="3.40.50.80">
    <property type="entry name" value="Nucleotide-binding domain of ferredoxin-NADP reductase (FNR) module"/>
    <property type="match status" value="1"/>
</dbReference>
<name>A0A1C0A8T8_9FIRM</name>
<organism evidence="3 4">
    <name type="scientific">Orenia metallireducens</name>
    <dbReference type="NCBI Taxonomy" id="1413210"/>
    <lineage>
        <taxon>Bacteria</taxon>
        <taxon>Bacillati</taxon>
        <taxon>Bacillota</taxon>
        <taxon>Clostridia</taxon>
        <taxon>Halanaerobiales</taxon>
        <taxon>Halobacteroidaceae</taxon>
        <taxon>Orenia</taxon>
    </lineage>
</organism>
<feature type="binding site" evidence="1">
    <location>
        <position position="234"/>
    </location>
    <ligand>
        <name>[2Fe-2S] cluster</name>
        <dbReference type="ChEBI" id="CHEBI:190135"/>
    </ligand>
</feature>
<dbReference type="InterPro" id="IPR014260">
    <property type="entry name" value="Sulphite_reductase_B"/>
</dbReference>
<dbReference type="AlphaFoldDB" id="A0A1C0A8T8"/>
<sequence length="266" mass="29628">MANNPYIPTTVEIISIRPESEVDYTYRLAIDLDVDNGQFVEVSIPKVGECPISVSDFGEGYIDLTIRHVGKVTNQIAHLEVGDKLGIRGPYGNGFPIEEYRGKDLVIAAGGTGLAPVKSIINYFYRNSKEVNSLTLLLGFKNPANILFADEIAKWERADHINVILTVDEGDEDWTGNVGLVTDIVDRVDFDNVANRSVVIVGPPIMMKFTSLEFMKHDIKEEQIWVSFERKMSCGIGKCGHCKMDDTYICVEGPVFNYTKAKNLVD</sequence>
<dbReference type="GO" id="GO:0051537">
    <property type="term" value="F:2 iron, 2 sulfur cluster binding"/>
    <property type="evidence" value="ECO:0007669"/>
    <property type="project" value="UniProtKB-KW"/>
</dbReference>
<dbReference type="SUPFAM" id="SSF63380">
    <property type="entry name" value="Riboflavin synthase domain-like"/>
    <property type="match status" value="1"/>
</dbReference>
<dbReference type="GO" id="GO:0016491">
    <property type="term" value="F:oxidoreductase activity"/>
    <property type="evidence" value="ECO:0007669"/>
    <property type="project" value="InterPro"/>
</dbReference>
<dbReference type="Pfam" id="PF00970">
    <property type="entry name" value="FAD_binding_6"/>
    <property type="match status" value="1"/>
</dbReference>
<dbReference type="InterPro" id="IPR001433">
    <property type="entry name" value="OxRdtase_FAD/NAD-bd"/>
</dbReference>
<evidence type="ECO:0000313" key="3">
    <source>
        <dbReference type="EMBL" id="OCL26634.1"/>
    </source>
</evidence>
<reference evidence="4" key="1">
    <citation type="submission" date="2016-07" db="EMBL/GenBank/DDBJ databases">
        <authorList>
            <person name="Florea S."/>
            <person name="Webb J.S."/>
            <person name="Jaromczyk J."/>
            <person name="Schardl C.L."/>
        </authorList>
    </citation>
    <scope>NUCLEOTIDE SEQUENCE [LARGE SCALE GENOMIC DNA]</scope>
    <source>
        <strain evidence="4">Z6</strain>
    </source>
</reference>
<keyword evidence="1" id="KW-0479">Metal-binding</keyword>
<keyword evidence="1" id="KW-0001">2Fe-2S</keyword>
<dbReference type="InterPro" id="IPR008333">
    <property type="entry name" value="Cbr1-like_FAD-bd_dom"/>
</dbReference>
<keyword evidence="1" id="KW-0408">Iron</keyword>
<dbReference type="RefSeq" id="WP_068718657.1">
    <property type="nucleotide sequence ID" value="NZ_LWDV01000009.1"/>
</dbReference>
<protein>
    <submittedName>
        <fullName evidence="3">Anaerobic sulfite reductase subunit B</fullName>
    </submittedName>
</protein>
<dbReference type="GO" id="GO:0006221">
    <property type="term" value="P:pyrimidine nucleotide biosynthetic process"/>
    <property type="evidence" value="ECO:0007669"/>
    <property type="project" value="InterPro"/>
</dbReference>
<evidence type="ECO:0000256" key="1">
    <source>
        <dbReference type="PIRSR" id="PIRSR006816-2"/>
    </source>
</evidence>
<dbReference type="InterPro" id="IPR019480">
    <property type="entry name" value="Dihydroorotate_DH_Fe-S-bd"/>
</dbReference>
<dbReference type="PROSITE" id="PS51384">
    <property type="entry name" value="FAD_FR"/>
    <property type="match status" value="1"/>
</dbReference>
<evidence type="ECO:0000259" key="2">
    <source>
        <dbReference type="PROSITE" id="PS51384"/>
    </source>
</evidence>